<dbReference type="AlphaFoldDB" id="A0A0B5DW96"/>
<sequence>MGAVSAQASEDVHVGAVVDLGARVCGQDQSGQLQGMRCGGRREQRRWTQRPVGGAAAWSAAGGLVQDRGVKQPYLQAGRPEIGHLQPAAVSQFLPHFFSPAQSHAAQQPCRQMYLTAGVGPQGALQGQQPAGG</sequence>
<organism evidence="3 4">
    <name type="scientific">Streptomyces nodosus</name>
    <dbReference type="NCBI Taxonomy" id="40318"/>
    <lineage>
        <taxon>Bacteria</taxon>
        <taxon>Bacillati</taxon>
        <taxon>Actinomycetota</taxon>
        <taxon>Actinomycetes</taxon>
        <taxon>Kitasatosporales</taxon>
        <taxon>Streptomycetaceae</taxon>
        <taxon>Streptomyces</taxon>
    </lineage>
</organism>
<accession>A0A0B5DW96</accession>
<evidence type="ECO:0000313" key="2">
    <source>
        <dbReference type="EMBL" id="AJE38682.1"/>
    </source>
</evidence>
<keyword evidence="4" id="KW-1185">Reference proteome</keyword>
<dbReference type="Proteomes" id="UP000031526">
    <property type="component" value="Chromosome"/>
</dbReference>
<reference evidence="4" key="1">
    <citation type="submission" date="2014-09" db="EMBL/GenBank/DDBJ databases">
        <title>Sequence of the Streptomyces nodosus genome.</title>
        <authorList>
            <person name="Sweeney P."/>
            <person name="Stephens N."/>
            <person name="Murphy C."/>
            <person name="Caffrey P."/>
        </authorList>
    </citation>
    <scope>NUCLEOTIDE SEQUENCE [LARGE SCALE GENOMIC DNA]</scope>
    <source>
        <strain evidence="4">ATCC 14899</strain>
    </source>
</reference>
<name>A0A0B5DW96_9ACTN</name>
<evidence type="ECO:0000313" key="4">
    <source>
        <dbReference type="Proteomes" id="UP000031526"/>
    </source>
</evidence>
<dbReference type="EMBL" id="CP009313">
    <property type="protein sequence ID" value="AJE44507.1"/>
    <property type="molecule type" value="Genomic_DNA"/>
</dbReference>
<protein>
    <submittedName>
        <fullName evidence="3">Uncharacterized protein</fullName>
    </submittedName>
</protein>
<gene>
    <name evidence="2" type="ORF">SNOD_00050</name>
    <name evidence="3" type="ORF">SNOD_34460</name>
</gene>
<proteinExistence type="predicted"/>
<feature type="region of interest" description="Disordered" evidence="1">
    <location>
        <begin position="30"/>
        <end position="53"/>
    </location>
</feature>
<evidence type="ECO:0000313" key="3">
    <source>
        <dbReference type="EMBL" id="AJE44507.1"/>
    </source>
</evidence>
<reference evidence="3 4" key="2">
    <citation type="journal article" date="2016" name="Appl. Microbiol. Biotechnol.">
        <title>Exploiting the genome sequence of Streptomyces nodosus for enhanced antibiotic production.</title>
        <authorList>
            <person name="Sweeney P."/>
            <person name="Murphy C.D."/>
            <person name="Caffrey P."/>
        </authorList>
    </citation>
    <scope>NUCLEOTIDE SEQUENCE [LARGE SCALE GENOMIC DNA]</scope>
    <source>
        <strain evidence="3 4">ATCC 14899</strain>
    </source>
</reference>
<evidence type="ECO:0000256" key="1">
    <source>
        <dbReference type="SAM" id="MobiDB-lite"/>
    </source>
</evidence>
<dbReference type="EMBL" id="CP009313">
    <property type="protein sequence ID" value="AJE38682.1"/>
    <property type="molecule type" value="Genomic_DNA"/>
</dbReference>
<dbReference type="HOGENOM" id="CLU_1905630_0_0_11"/>